<dbReference type="InterPro" id="IPR057135">
    <property type="entry name" value="At4g27190-like_LRR"/>
</dbReference>
<reference evidence="4 5" key="1">
    <citation type="journal article" date="2010" name="Nature">
        <title>Genome sequencing and analysis of the model grass Brachypodium distachyon.</title>
        <authorList>
            <consortium name="International Brachypodium Initiative"/>
        </authorList>
    </citation>
    <scope>NUCLEOTIDE SEQUENCE [LARGE SCALE GENOMIC DNA]</scope>
    <source>
        <strain evidence="4">Bd21</strain>
        <strain evidence="5">cv. Bd21</strain>
    </source>
</reference>
<evidence type="ECO:0000313" key="4">
    <source>
        <dbReference type="EMBL" id="PNT75353.1"/>
    </source>
</evidence>
<dbReference type="Proteomes" id="UP000008810">
    <property type="component" value="Chromosome 1"/>
</dbReference>
<sequence length="1055" mass="119311">MSEDSEPEETEIQFEARNVDDSAGEIIGVLEDTSKGNVICFYGWNGLGASAALKVVAQRLKSSKSKFDKVVHLDCSVWKSRRELQKSVAKELELPQSVMDIFNWHDQEDDFNGVDEGARGVISDVTAKIFLELVNSRFVVIFHNGSGEYIDLYECGVPITRFLGNKVLWTWRGRFRLRLKLKDGERKKMGMLTDVVISASHGGLSHEEFWDLLREESKEVVTYMCIPELEPNMNHVIVMECFLYAWALGRANSGINWETHASNYWVCDGIIPGQGDTSAWEIGDALRRSIRLHWLLQEITAGQQIDAASLHCLRWRPNKRWVSATHQVLELQQALAPEVTSFLLLSDKTDSMAALPASIFQHSESSRLRVLHLSRCTFSFASPPFLCCDQLRLLHLDHCTNVTVVDENPSHIENILCFQKLWVLDLRFTEWYWLLSEKMKGLMADLRELNVEGVRHESISDLFHDRPRLVMLRVTANRDHGDDDQEKNNQMPFPNMSSANSLSLKTIILDGCVRLEQIVPGIMPPSLESFCFFNNAATTTKISSISFQGCSQLKSILLGGLFGGLKELNLSGTSVKSLDLREVETPNLKRLILLGCKMLCAILWPPENKRSYVLKVVHINTIRSASPSQPNWEESTNEVSASTRLSSIHTVATTQPGIGGAASFHFWYISVRDARLLRSLMPAREYIDSVYGYIEMDSSPTCSVAVGASLVAQRIGSLEKPYKYLDARDAIILAHLHDGAVNEGAISWIWACPTSPTPPGQDWYVHIQDEVEMKRGLLQEQGSSIEGTSTGGALLPSFICRKAWSLHVHDNSSIACIPSPRGSRWNCLRLCQVERCPKLRTVFATHRKSFSETIFWFLATFWASQLPMACYIWNWSATSQPGRGSFEHLVFLHLDYCPRLIHVLPLSKYMATLPHLETVEIVCCGDLREVFPLEPECHGNQTIIEFSSLRRIHLYELPTLKHICGSRMSAPKLETVKIRGCWSLKFLPAVRSSTTNRPKVDCEKDWWDNLEWGGLAANHHPSLYELTHSMYYKKAQLPRGPLLSFMLPWCCYASA</sequence>
<dbReference type="KEGG" id="bdi:106866081"/>
<dbReference type="EnsemblPlants" id="PNT75353">
    <property type="protein sequence ID" value="PNT75353"/>
    <property type="gene ID" value="BRADI_1g30667v3"/>
</dbReference>
<dbReference type="InterPro" id="IPR002182">
    <property type="entry name" value="NB-ARC"/>
</dbReference>
<dbReference type="SUPFAM" id="SSF52058">
    <property type="entry name" value="L domain-like"/>
    <property type="match status" value="2"/>
</dbReference>
<dbReference type="RefSeq" id="XP_014754115.1">
    <property type="nucleotide sequence ID" value="XM_014898629.2"/>
</dbReference>
<protein>
    <recommendedName>
        <fullName evidence="7">NB-ARC domain-containing protein</fullName>
    </recommendedName>
</protein>
<dbReference type="GeneID" id="106866081"/>
<accession>A0A2K2DM62</accession>
<dbReference type="OrthoDB" id="695871at2759"/>
<dbReference type="EnsemblPlants" id="PNT75354">
    <property type="protein sequence ID" value="PNT75354"/>
    <property type="gene ID" value="BRADI_1g30667v3"/>
</dbReference>
<evidence type="ECO:0000313" key="5">
    <source>
        <dbReference type="EnsemblPlants" id="PNT75353"/>
    </source>
</evidence>
<reference evidence="5" key="3">
    <citation type="submission" date="2018-08" db="UniProtKB">
        <authorList>
            <consortium name="EnsemblPlants"/>
        </authorList>
    </citation>
    <scope>IDENTIFICATION</scope>
    <source>
        <strain evidence="5">cv. Bd21</strain>
    </source>
</reference>
<dbReference type="Gramene" id="PNT75353">
    <property type="protein sequence ID" value="PNT75353"/>
    <property type="gene ID" value="BRADI_1g30667v3"/>
</dbReference>
<evidence type="ECO:0000259" key="2">
    <source>
        <dbReference type="Pfam" id="PF00931"/>
    </source>
</evidence>
<dbReference type="PANTHER" id="PTHR33463">
    <property type="entry name" value="NB-ARC DOMAIN-CONTAINING PROTEIN-RELATED"/>
    <property type="match status" value="1"/>
</dbReference>
<dbReference type="PANTHER" id="PTHR33463:SF90">
    <property type="entry name" value="NB-ARC DOMAIN-CONTAINING PROTEIN"/>
    <property type="match status" value="1"/>
</dbReference>
<dbReference type="InterPro" id="IPR032675">
    <property type="entry name" value="LRR_dom_sf"/>
</dbReference>
<reference evidence="4" key="2">
    <citation type="submission" date="2017-06" db="EMBL/GenBank/DDBJ databases">
        <title>WGS assembly of Brachypodium distachyon.</title>
        <authorList>
            <consortium name="The International Brachypodium Initiative"/>
            <person name="Lucas S."/>
            <person name="Harmon-Smith M."/>
            <person name="Lail K."/>
            <person name="Tice H."/>
            <person name="Grimwood J."/>
            <person name="Bruce D."/>
            <person name="Barry K."/>
            <person name="Shu S."/>
            <person name="Lindquist E."/>
            <person name="Wang M."/>
            <person name="Pitluck S."/>
            <person name="Vogel J.P."/>
            <person name="Garvin D.F."/>
            <person name="Mockler T.C."/>
            <person name="Schmutz J."/>
            <person name="Rokhsar D."/>
            <person name="Bevan M.W."/>
        </authorList>
    </citation>
    <scope>NUCLEOTIDE SEQUENCE</scope>
    <source>
        <strain evidence="4">Bd21</strain>
    </source>
</reference>
<feature type="domain" description="Disease resistance protein At4g27190-like leucine-rich repeats" evidence="3">
    <location>
        <begin position="876"/>
        <end position="986"/>
    </location>
</feature>
<comment type="similarity">
    <text evidence="1">Belongs to the disease resistance NB-LRR family.</text>
</comment>
<dbReference type="Pfam" id="PF00931">
    <property type="entry name" value="NB-ARC"/>
    <property type="match status" value="1"/>
</dbReference>
<feature type="domain" description="NB-ARC" evidence="2">
    <location>
        <begin position="21"/>
        <end position="142"/>
    </location>
</feature>
<dbReference type="AlphaFoldDB" id="A0A2K2DM62"/>
<dbReference type="EMBL" id="CM000880">
    <property type="protein sequence ID" value="PNT75353.1"/>
    <property type="molecule type" value="Genomic_DNA"/>
</dbReference>
<gene>
    <name evidence="5" type="primary">LOC106866081</name>
    <name evidence="4" type="ORF">BRADI_1g30667v3</name>
</gene>
<dbReference type="EMBL" id="CM000880">
    <property type="protein sequence ID" value="PNT75354.1"/>
    <property type="molecule type" value="Genomic_DNA"/>
</dbReference>
<dbReference type="Gene3D" id="3.80.10.10">
    <property type="entry name" value="Ribonuclease Inhibitor"/>
    <property type="match status" value="2"/>
</dbReference>
<dbReference type="Gramene" id="PNT75354">
    <property type="protein sequence ID" value="PNT75354"/>
    <property type="gene ID" value="BRADI_1g30667v3"/>
</dbReference>
<organism evidence="4">
    <name type="scientific">Brachypodium distachyon</name>
    <name type="common">Purple false brome</name>
    <name type="synonym">Trachynia distachya</name>
    <dbReference type="NCBI Taxonomy" id="15368"/>
    <lineage>
        <taxon>Eukaryota</taxon>
        <taxon>Viridiplantae</taxon>
        <taxon>Streptophyta</taxon>
        <taxon>Embryophyta</taxon>
        <taxon>Tracheophyta</taxon>
        <taxon>Spermatophyta</taxon>
        <taxon>Magnoliopsida</taxon>
        <taxon>Liliopsida</taxon>
        <taxon>Poales</taxon>
        <taxon>Poaceae</taxon>
        <taxon>BOP clade</taxon>
        <taxon>Pooideae</taxon>
        <taxon>Stipodae</taxon>
        <taxon>Brachypodieae</taxon>
        <taxon>Brachypodium</taxon>
    </lineage>
</organism>
<dbReference type="Pfam" id="PF23247">
    <property type="entry name" value="LRR_RPS2"/>
    <property type="match status" value="1"/>
</dbReference>
<keyword evidence="6" id="KW-1185">Reference proteome</keyword>
<name>A0A2K2DM62_BRADI</name>
<evidence type="ECO:0000259" key="3">
    <source>
        <dbReference type="Pfam" id="PF23247"/>
    </source>
</evidence>
<dbReference type="InterPro" id="IPR050905">
    <property type="entry name" value="Plant_NBS-LRR"/>
</dbReference>
<proteinExistence type="inferred from homology"/>
<evidence type="ECO:0008006" key="7">
    <source>
        <dbReference type="Google" id="ProtNLM"/>
    </source>
</evidence>
<evidence type="ECO:0000313" key="6">
    <source>
        <dbReference type="Proteomes" id="UP000008810"/>
    </source>
</evidence>
<evidence type="ECO:0000256" key="1">
    <source>
        <dbReference type="ARBA" id="ARBA00008894"/>
    </source>
</evidence>
<dbReference type="RefSeq" id="XP_014754114.1">
    <property type="nucleotide sequence ID" value="XM_014898628.2"/>
</dbReference>